<evidence type="ECO:0000256" key="3">
    <source>
        <dbReference type="ARBA" id="ARBA00022475"/>
    </source>
</evidence>
<evidence type="ECO:0000256" key="8">
    <source>
        <dbReference type="ARBA" id="ARBA00022989"/>
    </source>
</evidence>
<dbReference type="FunFam" id="3.80.10.10:FF:000111">
    <property type="entry name" value="LRR receptor-like serine/threonine-protein kinase ERECTA"/>
    <property type="match status" value="1"/>
</dbReference>
<dbReference type="SMART" id="SM00369">
    <property type="entry name" value="LRR_TYP"/>
    <property type="match status" value="7"/>
</dbReference>
<reference evidence="12 13" key="1">
    <citation type="submission" date="2019-05" db="EMBL/GenBank/DDBJ databases">
        <title>Mikania micrantha, genome provides insights into the molecular mechanism of rapid growth.</title>
        <authorList>
            <person name="Liu B."/>
        </authorList>
    </citation>
    <scope>NUCLEOTIDE SEQUENCE [LARGE SCALE GENOMIC DNA]</scope>
    <source>
        <strain evidence="12">NLD-2019</strain>
        <tissue evidence="12">Leaf</tissue>
    </source>
</reference>
<dbReference type="Pfam" id="PF13855">
    <property type="entry name" value="LRR_8"/>
    <property type="match status" value="2"/>
</dbReference>
<dbReference type="PRINTS" id="PR00019">
    <property type="entry name" value="LEURICHRPT"/>
</dbReference>
<name>A0A5N6L6K9_9ASTR</name>
<dbReference type="Gene3D" id="3.80.10.10">
    <property type="entry name" value="Ribonuclease Inhibitor"/>
    <property type="match status" value="1"/>
</dbReference>
<evidence type="ECO:0000256" key="4">
    <source>
        <dbReference type="ARBA" id="ARBA00022614"/>
    </source>
</evidence>
<keyword evidence="9 11" id="KW-0472">Membrane</keyword>
<accession>A0A5N6L6K9</accession>
<dbReference type="FunFam" id="3.80.10.10:FF:000095">
    <property type="entry name" value="LRR receptor-like serine/threonine-protein kinase GSO1"/>
    <property type="match status" value="1"/>
</dbReference>
<dbReference type="InterPro" id="IPR001611">
    <property type="entry name" value="Leu-rich_rpt"/>
</dbReference>
<feature type="transmembrane region" description="Helical" evidence="11">
    <location>
        <begin position="505"/>
        <end position="524"/>
    </location>
</feature>
<evidence type="ECO:0008006" key="14">
    <source>
        <dbReference type="Google" id="ProtNLM"/>
    </source>
</evidence>
<keyword evidence="6" id="KW-0732">Signal</keyword>
<dbReference type="InterPro" id="IPR053211">
    <property type="entry name" value="DNA_repair-toleration"/>
</dbReference>
<dbReference type="AlphaFoldDB" id="A0A5N6L6K9"/>
<dbReference type="PANTHER" id="PTHR48060:SF21">
    <property type="entry name" value="L DOMAIN-LIKE PROTEIN"/>
    <property type="match status" value="1"/>
</dbReference>
<dbReference type="EMBL" id="SZYD01002788">
    <property type="protein sequence ID" value="KAC9138563.1"/>
    <property type="molecule type" value="Genomic_DNA"/>
</dbReference>
<evidence type="ECO:0000256" key="1">
    <source>
        <dbReference type="ARBA" id="ARBA00004162"/>
    </source>
</evidence>
<dbReference type="PANTHER" id="PTHR48060">
    <property type="entry name" value="DNA DAMAGE-REPAIR/TOLERATION PROTEIN DRT100"/>
    <property type="match status" value="1"/>
</dbReference>
<evidence type="ECO:0000256" key="11">
    <source>
        <dbReference type="SAM" id="Phobius"/>
    </source>
</evidence>
<evidence type="ECO:0000256" key="2">
    <source>
        <dbReference type="ARBA" id="ARBA00009592"/>
    </source>
</evidence>
<dbReference type="InterPro" id="IPR003591">
    <property type="entry name" value="Leu-rich_rpt_typical-subtyp"/>
</dbReference>
<keyword evidence="5 11" id="KW-0812">Transmembrane</keyword>
<protein>
    <recommendedName>
        <fullName evidence="14">Leucine-rich repeat-containing N-terminal plant-type domain-containing protein</fullName>
    </recommendedName>
</protein>
<evidence type="ECO:0000256" key="6">
    <source>
        <dbReference type="ARBA" id="ARBA00022729"/>
    </source>
</evidence>
<gene>
    <name evidence="12" type="ORF">E3N88_46306</name>
</gene>
<dbReference type="OrthoDB" id="1711550at2759"/>
<dbReference type="GO" id="GO:0005886">
    <property type="term" value="C:plasma membrane"/>
    <property type="evidence" value="ECO:0007669"/>
    <property type="project" value="UniProtKB-SubCell"/>
</dbReference>
<dbReference type="Proteomes" id="UP000326396">
    <property type="component" value="Unassembled WGS sequence"/>
</dbReference>
<dbReference type="Pfam" id="PF00560">
    <property type="entry name" value="LRR_1"/>
    <property type="match status" value="4"/>
</dbReference>
<keyword evidence="13" id="KW-1185">Reference proteome</keyword>
<comment type="subcellular location">
    <subcellularLocation>
        <location evidence="1">Cell membrane</location>
        <topology evidence="1">Single-pass membrane protein</topology>
    </subcellularLocation>
</comment>
<keyword evidence="3" id="KW-1003">Cell membrane</keyword>
<dbReference type="GO" id="GO:0006952">
    <property type="term" value="P:defense response"/>
    <property type="evidence" value="ECO:0007669"/>
    <property type="project" value="UniProtKB-ARBA"/>
</dbReference>
<dbReference type="PROSITE" id="PS51450">
    <property type="entry name" value="LRR"/>
    <property type="match status" value="1"/>
</dbReference>
<evidence type="ECO:0000256" key="10">
    <source>
        <dbReference type="ARBA" id="ARBA00023180"/>
    </source>
</evidence>
<dbReference type="InterPro" id="IPR032675">
    <property type="entry name" value="LRR_dom_sf"/>
</dbReference>
<keyword evidence="7" id="KW-0677">Repeat</keyword>
<sequence>MIGVSKLNILLSRLPKLATIDLSYSGLSVVTRNDARDVISDLYELRLASCNLTMFPYFLRGMKNLRIIDLSNNYISGHIPAWAGEIGGNNLIYLNLSKNSITSLPQFTTYQLQYLYLQSNLLQGSFPIWICNMKHLNYLDVSNNSISGVVPQCLGNMSSSLVSLNINANMIQGSFPTIICNMSGLLYLDMSDNNFHGVIPECFGNITSSLKLIDLGKNKFHGTIPTVYGNCELSVGLVMEGNMLEGEVPRSLAKCQSMKILDLGNNRLNGTFPRWLGYFLKLQVLILRSNNLNGTIETPSAMEFLFPSLRVFDISSNGFVGQLPEKYFESFNAIEDIDKEPKTKFASISCLPSYSINILGNNYYFKLLSFIDLSSNKFEGEIPNVIGNLRSLRVLNLSNNNLNGQIPHVLGNLVSIEVLDLSRNQLQGEIPQSLANLNFLSSLNLSQNHLMGHIPAGTQLQSFSEDSFLGNPGLCGPPLETNCEDLKSPPKVEAKGGERIYVESVMLGLGFGTLLGVGFGYGMLSTGRPKWLNAVVDVGVHTRRKKKKQGHIKRRS</sequence>
<organism evidence="12 13">
    <name type="scientific">Mikania micrantha</name>
    <name type="common">bitter vine</name>
    <dbReference type="NCBI Taxonomy" id="192012"/>
    <lineage>
        <taxon>Eukaryota</taxon>
        <taxon>Viridiplantae</taxon>
        <taxon>Streptophyta</taxon>
        <taxon>Embryophyta</taxon>
        <taxon>Tracheophyta</taxon>
        <taxon>Spermatophyta</taxon>
        <taxon>Magnoliopsida</taxon>
        <taxon>eudicotyledons</taxon>
        <taxon>Gunneridae</taxon>
        <taxon>Pentapetalae</taxon>
        <taxon>asterids</taxon>
        <taxon>campanulids</taxon>
        <taxon>Asterales</taxon>
        <taxon>Asteraceae</taxon>
        <taxon>Asteroideae</taxon>
        <taxon>Heliantheae alliance</taxon>
        <taxon>Eupatorieae</taxon>
        <taxon>Mikania</taxon>
    </lineage>
</organism>
<evidence type="ECO:0000256" key="5">
    <source>
        <dbReference type="ARBA" id="ARBA00022692"/>
    </source>
</evidence>
<evidence type="ECO:0000256" key="7">
    <source>
        <dbReference type="ARBA" id="ARBA00022737"/>
    </source>
</evidence>
<evidence type="ECO:0000256" key="9">
    <source>
        <dbReference type="ARBA" id="ARBA00023136"/>
    </source>
</evidence>
<dbReference type="GO" id="GO:0051707">
    <property type="term" value="P:response to other organism"/>
    <property type="evidence" value="ECO:0007669"/>
    <property type="project" value="UniProtKB-ARBA"/>
</dbReference>
<dbReference type="SUPFAM" id="SSF52058">
    <property type="entry name" value="L domain-like"/>
    <property type="match status" value="2"/>
</dbReference>
<comment type="similarity">
    <text evidence="2">Belongs to the RLP family.</text>
</comment>
<evidence type="ECO:0000313" key="13">
    <source>
        <dbReference type="Proteomes" id="UP000326396"/>
    </source>
</evidence>
<comment type="caution">
    <text evidence="12">The sequence shown here is derived from an EMBL/GenBank/DDBJ whole genome shotgun (WGS) entry which is preliminary data.</text>
</comment>
<evidence type="ECO:0000313" key="12">
    <source>
        <dbReference type="EMBL" id="KAC9138563.1"/>
    </source>
</evidence>
<keyword evidence="8 11" id="KW-1133">Transmembrane helix</keyword>
<keyword evidence="4" id="KW-0433">Leucine-rich repeat</keyword>
<proteinExistence type="inferred from homology"/>
<keyword evidence="10" id="KW-0325">Glycoprotein</keyword>